<evidence type="ECO:0000313" key="1">
    <source>
        <dbReference type="EMBL" id="MCW3483781.1"/>
    </source>
</evidence>
<accession>A0ABT3IIJ7</accession>
<keyword evidence="1" id="KW-0863">Zinc-finger</keyword>
<dbReference type="Proteomes" id="UP001207742">
    <property type="component" value="Unassembled WGS sequence"/>
</dbReference>
<keyword evidence="1" id="KW-0479">Metal-binding</keyword>
<evidence type="ECO:0000313" key="2">
    <source>
        <dbReference type="Proteomes" id="UP001207742"/>
    </source>
</evidence>
<organism evidence="1 2">
    <name type="scientific">Chitinophaga nivalis</name>
    <dbReference type="NCBI Taxonomy" id="2991709"/>
    <lineage>
        <taxon>Bacteria</taxon>
        <taxon>Pseudomonadati</taxon>
        <taxon>Bacteroidota</taxon>
        <taxon>Chitinophagia</taxon>
        <taxon>Chitinophagales</taxon>
        <taxon>Chitinophagaceae</taxon>
        <taxon>Chitinophaga</taxon>
    </lineage>
</organism>
<keyword evidence="2" id="KW-1185">Reference proteome</keyword>
<dbReference type="GO" id="GO:0008270">
    <property type="term" value="F:zinc ion binding"/>
    <property type="evidence" value="ECO:0007669"/>
    <property type="project" value="UniProtKB-KW"/>
</dbReference>
<dbReference type="Pfam" id="PF11672">
    <property type="entry name" value="DUF3268"/>
    <property type="match status" value="1"/>
</dbReference>
<gene>
    <name evidence="1" type="ORF">OL497_07750</name>
</gene>
<dbReference type="InterPro" id="IPR021686">
    <property type="entry name" value="DUF3268"/>
</dbReference>
<comment type="caution">
    <text evidence="1">The sequence shown here is derived from an EMBL/GenBank/DDBJ whole genome shotgun (WGS) entry which is preliminary data.</text>
</comment>
<dbReference type="RefSeq" id="WP_264729300.1">
    <property type="nucleotide sequence ID" value="NZ_JAPDNR010000001.1"/>
</dbReference>
<sequence>MTDIEKGKICPYCGGEPIFTDSCEIYGKSYGMISLCRPCDAYCGVHKGTNKPLGRLADKKLREMKKLAHAAFDPIWQEKILNRKEAYKWLSAKLNISEQRCHIGMFDIETCLLVINSCKLFNHEHHITINRG</sequence>
<reference evidence="1 2" key="1">
    <citation type="submission" date="2022-10" db="EMBL/GenBank/DDBJ databases">
        <title>Chitinophaga nivalis PC15 sp. nov., isolated from Pyeongchang county, South Korea.</title>
        <authorList>
            <person name="Trinh H.N."/>
        </authorList>
    </citation>
    <scope>NUCLEOTIDE SEQUENCE [LARGE SCALE GENOMIC DNA]</scope>
    <source>
        <strain evidence="1 2">PC14</strain>
    </source>
</reference>
<name>A0ABT3IIJ7_9BACT</name>
<proteinExistence type="predicted"/>
<protein>
    <submittedName>
        <fullName evidence="1">DUF3268 family zinc-finger domain-containing protein</fullName>
    </submittedName>
</protein>
<keyword evidence="1" id="KW-0862">Zinc</keyword>
<dbReference type="EMBL" id="JAPDNS010000001">
    <property type="protein sequence ID" value="MCW3483781.1"/>
    <property type="molecule type" value="Genomic_DNA"/>
</dbReference>